<evidence type="ECO:0000256" key="6">
    <source>
        <dbReference type="ARBA" id="ARBA00023136"/>
    </source>
</evidence>
<dbReference type="EMBL" id="KZ988053">
    <property type="protein sequence ID" value="RKP13315.1"/>
    <property type="molecule type" value="Genomic_DNA"/>
</dbReference>
<evidence type="ECO:0000256" key="2">
    <source>
        <dbReference type="ARBA" id="ARBA00022692"/>
    </source>
</evidence>
<sequence>LTSPRTKRYAFNAGLGCFLLFLILTTSVLAYGAFYFTYVPDTSYATPIYFDYASPAPVATGEGGLSLPGVMMPRAHVDLPGRSGHYLSYDHAYSVIVELQLPSSTHNRDLGNFMVGVELRTEDHRILHKSSRPGILRYESTLVRSAKSLLWAAPYVVGLAEEEQTLRIPIMEGVHDSYDEPVHHAIVTLSSDRVWTYGASLHLIARLTGLRYLMYYWSVPTALAFISAFAFWCLLCTALAWHVGSTWW</sequence>
<dbReference type="OrthoDB" id="3990054at2759"/>
<keyword evidence="3" id="KW-0256">Endoplasmic reticulum</keyword>
<organism evidence="8 9">
    <name type="scientific">Piptocephalis cylindrospora</name>
    <dbReference type="NCBI Taxonomy" id="1907219"/>
    <lineage>
        <taxon>Eukaryota</taxon>
        <taxon>Fungi</taxon>
        <taxon>Fungi incertae sedis</taxon>
        <taxon>Zoopagomycota</taxon>
        <taxon>Zoopagomycotina</taxon>
        <taxon>Zoopagomycetes</taxon>
        <taxon>Zoopagales</taxon>
        <taxon>Piptocephalidaceae</taxon>
        <taxon>Piptocephalis</taxon>
    </lineage>
</organism>
<dbReference type="GO" id="GO:0140042">
    <property type="term" value="P:lipid droplet formation"/>
    <property type="evidence" value="ECO:0007669"/>
    <property type="project" value="UniProtKB-ARBA"/>
</dbReference>
<dbReference type="PANTHER" id="PTHR21212">
    <property type="entry name" value="BERNARDINELLI-SEIP CONGENITAL LIPODYSTROPHY 2 HOMOLOG BSCL2 PROTEIN"/>
    <property type="match status" value="1"/>
</dbReference>
<feature type="transmembrane region" description="Helical" evidence="7">
    <location>
        <begin position="221"/>
        <end position="243"/>
    </location>
</feature>
<evidence type="ECO:0000256" key="7">
    <source>
        <dbReference type="SAM" id="Phobius"/>
    </source>
</evidence>
<dbReference type="AlphaFoldDB" id="A0A4P9Y378"/>
<keyword evidence="6 7" id="KW-0472">Membrane</keyword>
<evidence type="ECO:0000313" key="9">
    <source>
        <dbReference type="Proteomes" id="UP000267251"/>
    </source>
</evidence>
<dbReference type="CDD" id="cd23995">
    <property type="entry name" value="Seipin_BSCL2_like"/>
    <property type="match status" value="1"/>
</dbReference>
<dbReference type="GO" id="GO:0006629">
    <property type="term" value="P:lipid metabolic process"/>
    <property type="evidence" value="ECO:0007669"/>
    <property type="project" value="UniProtKB-KW"/>
</dbReference>
<keyword evidence="4 7" id="KW-1133">Transmembrane helix</keyword>
<dbReference type="GO" id="GO:0005789">
    <property type="term" value="C:endoplasmic reticulum membrane"/>
    <property type="evidence" value="ECO:0007669"/>
    <property type="project" value="UniProtKB-SubCell"/>
</dbReference>
<keyword evidence="9" id="KW-1185">Reference proteome</keyword>
<reference evidence="9" key="1">
    <citation type="journal article" date="2018" name="Nat. Microbiol.">
        <title>Leveraging single-cell genomics to expand the fungal tree of life.</title>
        <authorList>
            <person name="Ahrendt S.R."/>
            <person name="Quandt C.A."/>
            <person name="Ciobanu D."/>
            <person name="Clum A."/>
            <person name="Salamov A."/>
            <person name="Andreopoulos B."/>
            <person name="Cheng J.F."/>
            <person name="Woyke T."/>
            <person name="Pelin A."/>
            <person name="Henrissat B."/>
            <person name="Reynolds N.K."/>
            <person name="Benny G.L."/>
            <person name="Smith M.E."/>
            <person name="James T.Y."/>
            <person name="Grigoriev I.V."/>
        </authorList>
    </citation>
    <scope>NUCLEOTIDE SEQUENCE [LARGE SCALE GENOMIC DNA]</scope>
</reference>
<proteinExistence type="predicted"/>
<keyword evidence="2 7" id="KW-0812">Transmembrane</keyword>
<dbReference type="Pfam" id="PF06775">
    <property type="entry name" value="Seipin"/>
    <property type="match status" value="1"/>
</dbReference>
<comment type="subcellular location">
    <subcellularLocation>
        <location evidence="1">Endoplasmic reticulum membrane</location>
        <topology evidence="1">Multi-pass membrane protein</topology>
    </subcellularLocation>
</comment>
<evidence type="ECO:0000256" key="1">
    <source>
        <dbReference type="ARBA" id="ARBA00004477"/>
    </source>
</evidence>
<keyword evidence="5" id="KW-0443">Lipid metabolism</keyword>
<evidence type="ECO:0000256" key="3">
    <source>
        <dbReference type="ARBA" id="ARBA00022824"/>
    </source>
</evidence>
<protein>
    <submittedName>
        <fullName evidence="8">Putative adipose-regulatory protein-domain-containing protein</fullName>
    </submittedName>
</protein>
<evidence type="ECO:0000313" key="8">
    <source>
        <dbReference type="EMBL" id="RKP13315.1"/>
    </source>
</evidence>
<evidence type="ECO:0000256" key="4">
    <source>
        <dbReference type="ARBA" id="ARBA00022989"/>
    </source>
</evidence>
<feature type="non-terminal residue" evidence="8">
    <location>
        <position position="1"/>
    </location>
</feature>
<name>A0A4P9Y378_9FUNG</name>
<gene>
    <name evidence="8" type="ORF">BJ684DRAFT_3700</name>
</gene>
<dbReference type="PANTHER" id="PTHR21212:SF0">
    <property type="entry name" value="SEIPIN"/>
    <property type="match status" value="1"/>
</dbReference>
<evidence type="ECO:0000256" key="5">
    <source>
        <dbReference type="ARBA" id="ARBA00023098"/>
    </source>
</evidence>
<feature type="non-terminal residue" evidence="8">
    <location>
        <position position="248"/>
    </location>
</feature>
<accession>A0A4P9Y378</accession>
<dbReference type="InterPro" id="IPR009617">
    <property type="entry name" value="Seipin"/>
</dbReference>
<dbReference type="Proteomes" id="UP000267251">
    <property type="component" value="Unassembled WGS sequence"/>
</dbReference>